<accession>A0A4D6Y3A0</accession>
<evidence type="ECO:0000256" key="2">
    <source>
        <dbReference type="ARBA" id="ARBA00007067"/>
    </source>
</evidence>
<organism evidence="7 8">
    <name type="scientific">Buchnera aphidicola</name>
    <name type="common">Macrosiphoniella sanborni</name>
    <dbReference type="NCBI Taxonomy" id="1241865"/>
    <lineage>
        <taxon>Bacteria</taxon>
        <taxon>Pseudomonadati</taxon>
        <taxon>Pseudomonadota</taxon>
        <taxon>Gammaproteobacteria</taxon>
        <taxon>Enterobacterales</taxon>
        <taxon>Erwiniaceae</taxon>
        <taxon>Buchnera</taxon>
    </lineage>
</organism>
<dbReference type="Pfam" id="PF02635">
    <property type="entry name" value="DsrE"/>
    <property type="match status" value="1"/>
</dbReference>
<gene>
    <name evidence="6 7" type="primary">tusD</name>
    <name evidence="7" type="ORF">D9V74_02535</name>
</gene>
<comment type="similarity">
    <text evidence="2 6">Belongs to the DsrE/TusD family.</text>
</comment>
<evidence type="ECO:0000313" key="8">
    <source>
        <dbReference type="Proteomes" id="UP000298745"/>
    </source>
</evidence>
<feature type="active site" description="Cysteine persulfide intermediate" evidence="6">
    <location>
        <position position="78"/>
    </location>
</feature>
<keyword evidence="4 6" id="KW-0808">Transferase</keyword>
<evidence type="ECO:0000256" key="4">
    <source>
        <dbReference type="ARBA" id="ARBA00022679"/>
    </source>
</evidence>
<dbReference type="GO" id="GO:0002143">
    <property type="term" value="P:tRNA wobble position uridine thiolation"/>
    <property type="evidence" value="ECO:0007669"/>
    <property type="project" value="TreeGrafter"/>
</dbReference>
<keyword evidence="3 6" id="KW-0963">Cytoplasm</keyword>
<protein>
    <recommendedName>
        <fullName evidence="6">Sulfurtransferase TusD</fullName>
        <ecNumber evidence="6">2.8.1.-</ecNumber>
    </recommendedName>
    <alternativeName>
        <fullName evidence="6">tRNA 2-thiouridine synthesizing protein D</fullName>
    </alternativeName>
</protein>
<dbReference type="NCBIfam" id="TIGR03012">
    <property type="entry name" value="sulf_tusD_dsrE"/>
    <property type="match status" value="1"/>
</dbReference>
<dbReference type="Proteomes" id="UP000298745">
    <property type="component" value="Chromosome"/>
</dbReference>
<dbReference type="GO" id="GO:1990228">
    <property type="term" value="C:sulfurtransferase complex"/>
    <property type="evidence" value="ECO:0007669"/>
    <property type="project" value="TreeGrafter"/>
</dbReference>
<evidence type="ECO:0000256" key="5">
    <source>
        <dbReference type="ARBA" id="ARBA00022694"/>
    </source>
</evidence>
<dbReference type="InterPro" id="IPR003787">
    <property type="entry name" value="Sulphur_relay_DsrE/F-like"/>
</dbReference>
<reference evidence="7 8" key="2">
    <citation type="submission" date="2019-05" db="EMBL/GenBank/DDBJ databases">
        <title>Genome evolution of the obligate endosymbiont Buchnera aphidicola.</title>
        <authorList>
            <person name="Moran N.A."/>
        </authorList>
    </citation>
    <scope>NUCLEOTIDE SEQUENCE [LARGE SCALE GENOMIC DNA]</scope>
    <source>
        <strain evidence="7 8">Msa</strain>
    </source>
</reference>
<evidence type="ECO:0000256" key="1">
    <source>
        <dbReference type="ARBA" id="ARBA00004496"/>
    </source>
</evidence>
<dbReference type="EMBL" id="CP034864">
    <property type="protein sequence ID" value="QCI24036.1"/>
    <property type="molecule type" value="Genomic_DNA"/>
</dbReference>
<dbReference type="AlphaFoldDB" id="A0A4D6Y3A0"/>
<comment type="function">
    <text evidence="6">Part of a sulfur-relay system required for 2-thiolation of 5-methylaminomethyl-2-thiouridine (mnm(5)s(2)U) at tRNA wobble positions. Accepts sulfur from TusA and transfers it in turn to TusE.</text>
</comment>
<dbReference type="EC" id="2.8.1.-" evidence="6"/>
<proteinExistence type="inferred from homology"/>
<sequence>MNYTILVMGAAYGTQNARTAFLFCQSLIKTKHKIFSIFFYGDGVLNANGMTQPESDEFNLIKAWQNLHKKYQVKLHICNSAALRRGIVDNQQSSKINLAIGNLALYFQISGLVELAYAIQISDRVIQF</sequence>
<dbReference type="PANTHER" id="PTHR34874:SF3">
    <property type="entry name" value="SULFURTRANSFERASE TUSD"/>
    <property type="match status" value="1"/>
</dbReference>
<dbReference type="NCBIfam" id="NF001237">
    <property type="entry name" value="PRK00207.1"/>
    <property type="match status" value="1"/>
</dbReference>
<dbReference type="SUPFAM" id="SSF75169">
    <property type="entry name" value="DsrEFH-like"/>
    <property type="match status" value="1"/>
</dbReference>
<dbReference type="PANTHER" id="PTHR34874">
    <property type="entry name" value="PROTEIN YCHN"/>
    <property type="match status" value="1"/>
</dbReference>
<comment type="subcellular location">
    <subcellularLocation>
        <location evidence="1 6">Cytoplasm</location>
    </subcellularLocation>
</comment>
<dbReference type="InterPro" id="IPR027396">
    <property type="entry name" value="DsrEFH-like"/>
</dbReference>
<dbReference type="InterPro" id="IPR017463">
    <property type="entry name" value="Sulphur_relay_TusD/DsrE"/>
</dbReference>
<evidence type="ECO:0000256" key="3">
    <source>
        <dbReference type="ARBA" id="ARBA00022490"/>
    </source>
</evidence>
<dbReference type="Gene3D" id="3.40.1260.10">
    <property type="entry name" value="DsrEFH-like"/>
    <property type="match status" value="1"/>
</dbReference>
<dbReference type="FunFam" id="3.40.1260.10:FF:000001">
    <property type="entry name" value="Sulfurtransferase TusD"/>
    <property type="match status" value="1"/>
</dbReference>
<dbReference type="GO" id="GO:0016783">
    <property type="term" value="F:sulfurtransferase activity"/>
    <property type="evidence" value="ECO:0007669"/>
    <property type="project" value="UniProtKB-UniRule"/>
</dbReference>
<reference evidence="7 8" key="1">
    <citation type="submission" date="2018-12" db="EMBL/GenBank/DDBJ databases">
        <authorList>
            <person name="Chong R.A."/>
        </authorList>
    </citation>
    <scope>NUCLEOTIDE SEQUENCE [LARGE SCALE GENOMIC DNA]</scope>
    <source>
        <strain evidence="7 8">Msa</strain>
    </source>
</reference>
<evidence type="ECO:0000313" key="7">
    <source>
        <dbReference type="EMBL" id="QCI24036.1"/>
    </source>
</evidence>
<dbReference type="OrthoDB" id="9787483at2"/>
<evidence type="ECO:0000256" key="6">
    <source>
        <dbReference type="HAMAP-Rule" id="MF_00390"/>
    </source>
</evidence>
<keyword evidence="5 6" id="KW-0819">tRNA processing</keyword>
<dbReference type="HAMAP" id="MF_00390">
    <property type="entry name" value="Thiourid_synth_D"/>
    <property type="match status" value="1"/>
</dbReference>
<comment type="subunit">
    <text evidence="6">Heterohexamer, formed by a dimer of trimers. The hexameric TusBCD complex contains 2 copies each of TusB, TusC and TusD. The TusBCD complex interacts with TusE.</text>
</comment>
<dbReference type="RefSeq" id="WP_158362991.1">
    <property type="nucleotide sequence ID" value="NZ_CP034864.1"/>
</dbReference>
<name>A0A4D6Y3A0_9GAMM</name>
<dbReference type="GO" id="GO:0097163">
    <property type="term" value="F:sulfur carrier activity"/>
    <property type="evidence" value="ECO:0007669"/>
    <property type="project" value="TreeGrafter"/>
</dbReference>